<name>A0A1M4YN46_9THEO</name>
<accession>A0A1M4YN46</accession>
<comment type="pathway">
    <text evidence="5">Cofactor biosynthesis; adenosylcobalamin biosynthesis; cob(II)yrinate a,c-diamide from sirohydrochlorin (anaerobic route): step 6/10.</text>
</comment>
<comment type="function">
    <text evidence="5">Catalyzes the methylation of C-1 in cobalt-precorrin-5B to form cobalt-precorrin-6A.</text>
</comment>
<evidence type="ECO:0000313" key="6">
    <source>
        <dbReference type="EMBL" id="SHF07239.1"/>
    </source>
</evidence>
<reference evidence="6 7" key="1">
    <citation type="submission" date="2016-11" db="EMBL/GenBank/DDBJ databases">
        <authorList>
            <person name="Jaros S."/>
            <person name="Januszkiewicz K."/>
            <person name="Wedrychowicz H."/>
        </authorList>
    </citation>
    <scope>NUCLEOTIDE SEQUENCE [LARGE SCALE GENOMIC DNA]</scope>
    <source>
        <strain evidence="6 7">DSM 17918</strain>
    </source>
</reference>
<dbReference type="PANTHER" id="PTHR35863">
    <property type="entry name" value="COBALT-PRECORRIN-5B C(1)-METHYLTRANSFERASE"/>
    <property type="match status" value="1"/>
</dbReference>
<dbReference type="SUPFAM" id="SSF111342">
    <property type="entry name" value="CbiD-like"/>
    <property type="match status" value="1"/>
</dbReference>
<keyword evidence="2 5" id="KW-0489">Methyltransferase</keyword>
<dbReference type="Gene3D" id="3.30.2110.10">
    <property type="entry name" value="CbiD-like"/>
    <property type="match status" value="1"/>
</dbReference>
<dbReference type="PIRSF" id="PIRSF026782">
    <property type="entry name" value="CbiD"/>
    <property type="match status" value="1"/>
</dbReference>
<dbReference type="GO" id="GO:0032259">
    <property type="term" value="P:methylation"/>
    <property type="evidence" value="ECO:0007669"/>
    <property type="project" value="UniProtKB-KW"/>
</dbReference>
<protein>
    <recommendedName>
        <fullName evidence="5">Cobalt-precorrin-5B C(1)-methyltransferase</fullName>
        <ecNumber evidence="5">2.1.1.195</ecNumber>
    </recommendedName>
    <alternativeName>
        <fullName evidence="5">Cobalt-precorrin-6A synthase</fullName>
    </alternativeName>
</protein>
<keyword evidence="7" id="KW-1185">Reference proteome</keyword>
<keyword evidence="4 5" id="KW-0949">S-adenosyl-L-methionine</keyword>
<dbReference type="InterPro" id="IPR002748">
    <property type="entry name" value="CbiD"/>
</dbReference>
<dbReference type="STRING" id="1121256.SAMN02746089_01247"/>
<dbReference type="UniPathway" id="UPA00148">
    <property type="reaction ID" value="UER00227"/>
</dbReference>
<dbReference type="AlphaFoldDB" id="A0A1M4YN46"/>
<dbReference type="GO" id="GO:0043780">
    <property type="term" value="F:cobalt-precorrin-5B C1-methyltransferase activity"/>
    <property type="evidence" value="ECO:0007669"/>
    <property type="project" value="RHEA"/>
</dbReference>
<organism evidence="6 7">
    <name type="scientific">Caldanaerobius fijiensis DSM 17918</name>
    <dbReference type="NCBI Taxonomy" id="1121256"/>
    <lineage>
        <taxon>Bacteria</taxon>
        <taxon>Bacillati</taxon>
        <taxon>Bacillota</taxon>
        <taxon>Clostridia</taxon>
        <taxon>Thermoanaerobacterales</taxon>
        <taxon>Thermoanaerobacteraceae</taxon>
        <taxon>Caldanaerobius</taxon>
    </lineage>
</organism>
<dbReference type="OrthoDB" id="6439987at2"/>
<dbReference type="Pfam" id="PF01888">
    <property type="entry name" value="CbiD"/>
    <property type="match status" value="1"/>
</dbReference>
<evidence type="ECO:0000256" key="3">
    <source>
        <dbReference type="ARBA" id="ARBA00022679"/>
    </source>
</evidence>
<dbReference type="RefSeq" id="WP_073342864.1">
    <property type="nucleotide sequence ID" value="NZ_FQVH01000011.1"/>
</dbReference>
<evidence type="ECO:0000256" key="1">
    <source>
        <dbReference type="ARBA" id="ARBA00022573"/>
    </source>
</evidence>
<dbReference type="EC" id="2.1.1.195" evidence="5"/>
<dbReference type="GO" id="GO:0019251">
    <property type="term" value="P:anaerobic cobalamin biosynthetic process"/>
    <property type="evidence" value="ECO:0007669"/>
    <property type="project" value="UniProtKB-UniRule"/>
</dbReference>
<dbReference type="Proteomes" id="UP000184088">
    <property type="component" value="Unassembled WGS sequence"/>
</dbReference>
<evidence type="ECO:0000313" key="7">
    <source>
        <dbReference type="Proteomes" id="UP000184088"/>
    </source>
</evidence>
<keyword evidence="3 5" id="KW-0808">Transferase</keyword>
<evidence type="ECO:0000256" key="4">
    <source>
        <dbReference type="ARBA" id="ARBA00022691"/>
    </source>
</evidence>
<proteinExistence type="inferred from homology"/>
<dbReference type="NCBIfam" id="TIGR00312">
    <property type="entry name" value="cbiD"/>
    <property type="match status" value="1"/>
</dbReference>
<dbReference type="InterPro" id="IPR036074">
    <property type="entry name" value="CbiD_sf"/>
</dbReference>
<gene>
    <name evidence="5" type="primary">cbiD</name>
    <name evidence="6" type="ORF">SAMN02746089_01247</name>
</gene>
<dbReference type="PANTHER" id="PTHR35863:SF1">
    <property type="entry name" value="COBALT-PRECORRIN-5B C(1)-METHYLTRANSFERASE"/>
    <property type="match status" value="1"/>
</dbReference>
<dbReference type="HAMAP" id="MF_00787">
    <property type="entry name" value="CbiD"/>
    <property type="match status" value="1"/>
</dbReference>
<dbReference type="EMBL" id="FQVH01000011">
    <property type="protein sequence ID" value="SHF07239.1"/>
    <property type="molecule type" value="Genomic_DNA"/>
</dbReference>
<comment type="catalytic activity">
    <reaction evidence="5">
        <text>Co-precorrin-5B + S-adenosyl-L-methionine = Co-precorrin-6A + S-adenosyl-L-homocysteine</text>
        <dbReference type="Rhea" id="RHEA:26285"/>
        <dbReference type="ChEBI" id="CHEBI:57856"/>
        <dbReference type="ChEBI" id="CHEBI:59789"/>
        <dbReference type="ChEBI" id="CHEBI:60063"/>
        <dbReference type="ChEBI" id="CHEBI:60064"/>
        <dbReference type="EC" id="2.1.1.195"/>
    </reaction>
</comment>
<evidence type="ECO:0000256" key="2">
    <source>
        <dbReference type="ARBA" id="ARBA00022603"/>
    </source>
</evidence>
<comment type="similarity">
    <text evidence="5">Belongs to the CbiD family.</text>
</comment>
<evidence type="ECO:0000256" key="5">
    <source>
        <dbReference type="HAMAP-Rule" id="MF_00787"/>
    </source>
</evidence>
<sequence>MERYLLKDGKKLRYGYTTGSCAAAASKAATFMLYTGVAIDRVEIDTPKGWRLSLDVLDVSLGKNYARCGIKKDGGDDPDVTNGLVVYAMAERAEKGIEVRAGEGIGTVTKPGLQVAPGNPAINPVPMEMIFKEVKEVLPPDKGVVLTLSIPGGDKVAQKTYNPRLGIVGGLSILGTTGIVEPMSEEALKESLALELSVISRQGNSRVVLVPGNYGRDYAVKMGYDDRIIVSYGNYLGFMLDKSVEYGFKKVLLIGHIGKLIKASAGIFNTHSRIADARAEIMTAYAAYLGAKHDAIKELLHSNTSEDALDVLDRYGLDLKKYGQLVADRIKEKCEGYTYGALEVDVVLFSLKRGLLARSPMEVQV</sequence>
<keyword evidence="1 5" id="KW-0169">Cobalamin biosynthesis</keyword>